<feature type="domain" description="Rotatin N-terminal" evidence="1">
    <location>
        <begin position="25"/>
        <end position="125"/>
    </location>
</feature>
<keyword evidence="3" id="KW-1185">Reference proteome</keyword>
<dbReference type="InterPro" id="IPR030791">
    <property type="entry name" value="Rotatin"/>
</dbReference>
<dbReference type="GeneID" id="108046226"/>
<reference evidence="4" key="2">
    <citation type="submission" date="2025-04" db="UniProtKB">
        <authorList>
            <consortium name="RefSeq"/>
        </authorList>
    </citation>
    <scope>IDENTIFICATION</scope>
</reference>
<dbReference type="GO" id="GO:0010457">
    <property type="term" value="P:centriole-centriole cohesion"/>
    <property type="evidence" value="ECO:0007669"/>
    <property type="project" value="TreeGrafter"/>
</dbReference>
<dbReference type="RefSeq" id="XP_016981300.1">
    <property type="nucleotide sequence ID" value="XM_017125811.1"/>
</dbReference>
<proteinExistence type="predicted"/>
<reference evidence="3" key="1">
    <citation type="journal article" date="2021" name="Elife">
        <title>Highly contiguous assemblies of 101 drosophilid genomes.</title>
        <authorList>
            <person name="Kim B.Y."/>
            <person name="Wang J.R."/>
            <person name="Miller D.E."/>
            <person name="Barmina O."/>
            <person name="Delaney E."/>
            <person name="Thompson A."/>
            <person name="Comeault A.A."/>
            <person name="Peede D."/>
            <person name="D'Agostino E.R."/>
            <person name="Pelaez J."/>
            <person name="Aguilar J.M."/>
            <person name="Haji D."/>
            <person name="Matsunaga T."/>
            <person name="Armstrong E.E."/>
            <person name="Zych M."/>
            <person name="Ogawa Y."/>
            <person name="Stamenkovic-Radak M."/>
            <person name="Jelic M."/>
            <person name="Veselinovic M.S."/>
            <person name="Tanaskovic M."/>
            <person name="Eric P."/>
            <person name="Gao J.J."/>
            <person name="Katoh T.K."/>
            <person name="Toda M.J."/>
            <person name="Watabe H."/>
            <person name="Watada M."/>
            <person name="Davis J.S."/>
            <person name="Moyle L.C."/>
            <person name="Manoli G."/>
            <person name="Bertolini E."/>
            <person name="Kostal V."/>
            <person name="Hawley R.S."/>
            <person name="Takahashi A."/>
            <person name="Jones C.D."/>
            <person name="Price D.K."/>
            <person name="Whiteman N."/>
            <person name="Kopp A."/>
            <person name="Matute D.R."/>
            <person name="Petrov D.A."/>
        </authorList>
    </citation>
    <scope>NUCLEOTIDE SEQUENCE [LARGE SCALE GENOMIC DNA]</scope>
</reference>
<accession>A0A6P4ET03</accession>
<dbReference type="PANTHER" id="PTHR31691">
    <property type="entry name" value="ROTATIN"/>
    <property type="match status" value="1"/>
</dbReference>
<dbReference type="GO" id="GO:0005814">
    <property type="term" value="C:centriole"/>
    <property type="evidence" value="ECO:0007669"/>
    <property type="project" value="TreeGrafter"/>
</dbReference>
<reference evidence="2" key="3">
    <citation type="submission" date="2025-05" db="UniProtKB">
        <authorList>
            <consortium name="EnsemblMetazoa"/>
        </authorList>
    </citation>
    <scope>IDENTIFICATION</scope>
</reference>
<evidence type="ECO:0000259" key="1">
    <source>
        <dbReference type="Pfam" id="PF14726"/>
    </source>
</evidence>
<dbReference type="InterPro" id="IPR029249">
    <property type="entry name" value="Rotatin_N"/>
</dbReference>
<organism evidence="4">
    <name type="scientific">Drosophila rhopaloa</name>
    <name type="common">Fruit fly</name>
    <dbReference type="NCBI Taxonomy" id="1041015"/>
    <lineage>
        <taxon>Eukaryota</taxon>
        <taxon>Metazoa</taxon>
        <taxon>Ecdysozoa</taxon>
        <taxon>Arthropoda</taxon>
        <taxon>Hexapoda</taxon>
        <taxon>Insecta</taxon>
        <taxon>Pterygota</taxon>
        <taxon>Neoptera</taxon>
        <taxon>Endopterygota</taxon>
        <taxon>Diptera</taxon>
        <taxon>Brachycera</taxon>
        <taxon>Muscomorpha</taxon>
        <taxon>Ephydroidea</taxon>
        <taxon>Drosophilidae</taxon>
        <taxon>Drosophila</taxon>
        <taxon>Sophophora</taxon>
    </lineage>
</organism>
<dbReference type="EnsemblMetazoa" id="XM_017125811.2">
    <property type="protein sequence ID" value="XP_016981300.1"/>
    <property type="gene ID" value="LOC108046226"/>
</dbReference>
<name>A0A6P4ET03_DRORH</name>
<dbReference type="Proteomes" id="UP001652680">
    <property type="component" value="Unassembled WGS sequence"/>
</dbReference>
<evidence type="ECO:0000313" key="3">
    <source>
        <dbReference type="Proteomes" id="UP001652680"/>
    </source>
</evidence>
<dbReference type="OMA" id="MINCCSC"/>
<dbReference type="GO" id="GO:0032053">
    <property type="term" value="P:ciliary basal body organization"/>
    <property type="evidence" value="ECO:0007669"/>
    <property type="project" value="TreeGrafter"/>
</dbReference>
<sequence length="1994" mass="227516">MSAKESLVLQLADPQLAKLTSDSEEIRLRALEQVETRFIRCLQLDERIQFKPVLLLKQLIRWFGYTPPLAPDRVLAMILELLRSEYGEAVIRKIPYVRLKTELEKVRRVLRSLESKRINELLDELQLLLLQKYKMVLATPSASSFSSIDVTSQSQGSEFVTSTIDHLLVNLTPEDYETAWTRPGVDDVASMTNMIDMPRDGATNVLEVQVQLTHLIIRMSDYPAEYFLQPPYVFLHLVQLQKRTDGSLLYVNRALIAFLKQLQRRIQVRSNTLSYSASIDPPGTRPKQLKVECILGVLLANCTKLIHPLLFRATNDNWHILELSVETIRTYDVIHCRVSPLGTVRFSHVVSKLLTYCNSLEGSDLAKLVDSMIIPRLQSLIFNGLLQDTVALNLTYDKHLDRANAQRLIKPLILDSSYLSCVPDRMKSLTNLICALSSMPSEPSRDEERLIKLKRAYSLALNQFQPKTRMAAEQLVRMHREVCLVVEQLGSETLVKQLFDAVVECTPLYVGDPKLRENAESLILMLMNLEDQKLRGFVYRLMPRPVVSHFHAFMNKTVYRTGCSNLDLVRHHILGLPLNTKILEGLILQSLDADAPEQVRQWCIDYPSMLLKLNCVLSAKDFNKVFELVIPVLAQLIRRSVTHKQLHGVVWQLFEPDTSPLEPQLMLRGYVYYMFHPFSQMRSDATTRIAYVLQCQDYTNKYRPTMNQVPIEMLPNDFCLIQPPVDYITIFDEYIKEPFQGQRSLDALLRLLETKDLRPSIRKSTMTQLNVMLQNWKACDDFSTKDDGYRLILESLHNALKKESANEPVDILLPTVSILMKLLLHNAGFREEISNTFEVYVCLLRALFMLPHEKQLRQDVSICLFLMLFHNYVNSTLDELVLDIELSPMILPVTYDVDNTPREPAIMEGMQLQEDLEETHFGGDKARAAQHWRLYTAHRVCQTPSSMTLESVGDLDIRDSLKIKVADLALVQASHLELQLGRQITAASNCCNHQDLHQIVTLIQLFLVLLRSSIPQKVGEGMWKLIHKFVRLAPGNDADRELYKSLLELCLNCLRFSQPQVMSGLSKALDTDHHHSFHLLLHDRLVPLEILHLITQCLMQLLSAERSSISMNWHGKLFMQLSVLAKTHFELRQLQHVRCMLRILRHLSERELKLNDVQLIHYCQHFIQLSSDLRTSTQTGAQWQRDCLHIICQLHMHQTRLPAKDKTTIDTGVAKKVLRYLLGLCGHSDGEVRALAWVSMANWITSCGSNMASVLPSLDFLPGGLPACCLTTLLDVHEQMLVRELAGRVFILLMPTIGAEASIELMRNHDFLKDANNALKVMHVTPWLSKDLAGEQHSCEIISCYVAICNQMVSIKPEWCATLCEHSFMNGLSDVMKTPPPAVSFSIPFLQLCAGQICQLYALCYSDNFEFLQRTICRDSVLLQSFLSLTNDVLDLDCPERLLVQLFKLFLIFCKDSNSNAVLIEQLKSQPALFLDFFLYGLHSSYMNTSFQRYTLSSLSMVFIKAQCAPEKESLLRELEQYTLQLDDILPSEGEKLLVNGKDEIASTHKQLISICMQGQQPKESDGQSPKAGTKTTNAAVLLYHRLDRLFDHHYPPKTFHFLKTPGAGHVQICETLGGLLKISPWAVHAAGQLKLLDRVISLLETFLNDVNIGNACVYVKRVGAHKSRDILSNLLLLINMLGQWHSSHHAVITQPTMAATVVRILIRIWPWLSHSQHLKKITVQLTMFLTEHSFEMCKQTSLVPSGQSHSLLQLMVRVADFETTRKETPNKEPNHSMVPALRAMVNCCSCAEGRLSLSKMHVLDMFDTILPANPSSSHATKVKPLVLNAWLGFWEVFSRYDVGSKVCHLHALIETIRRTPPLNKKRILCLRILRNMCFFNSNRSQLVEHSGFINMLYDIVDQPVKKGPESTEKVLDSFEEHRLVVLMLWKLFGFGAKYKAMLRGTKLYKVLTGLRVELTVIYSDNPHKFTDVPYAKEVDELLDGLADSMRQKT</sequence>
<dbReference type="GO" id="GO:0007099">
    <property type="term" value="P:centriole replication"/>
    <property type="evidence" value="ECO:0007669"/>
    <property type="project" value="TreeGrafter"/>
</dbReference>
<evidence type="ECO:0000313" key="4">
    <source>
        <dbReference type="RefSeq" id="XP_016981300.1"/>
    </source>
</evidence>
<dbReference type="GO" id="GO:0005813">
    <property type="term" value="C:centrosome"/>
    <property type="evidence" value="ECO:0007669"/>
    <property type="project" value="InterPro"/>
</dbReference>
<dbReference type="GO" id="GO:0036064">
    <property type="term" value="C:ciliary basal body"/>
    <property type="evidence" value="ECO:0007669"/>
    <property type="project" value="InterPro"/>
</dbReference>
<gene>
    <name evidence="4" type="primary">LOC108046226</name>
    <name evidence="2" type="synonym">108046226</name>
</gene>
<dbReference type="Pfam" id="PF14726">
    <property type="entry name" value="RTTN_N"/>
    <property type="match status" value="1"/>
</dbReference>
<dbReference type="OrthoDB" id="428850at2759"/>
<protein>
    <submittedName>
        <fullName evidence="4">Uncharacterized protein LOC108046226 isoform X1</fullName>
    </submittedName>
</protein>
<dbReference type="CTD" id="36341"/>
<evidence type="ECO:0000313" key="2">
    <source>
        <dbReference type="EnsemblMetazoa" id="XP_016981300.1"/>
    </source>
</evidence>
<dbReference type="PANTHER" id="PTHR31691:SF1">
    <property type="entry name" value="ROTATIN"/>
    <property type="match status" value="1"/>
</dbReference>